<dbReference type="Gene3D" id="2.60.40.10">
    <property type="entry name" value="Immunoglobulins"/>
    <property type="match status" value="7"/>
</dbReference>
<dbReference type="SMART" id="SM01065">
    <property type="entry name" value="CBM_2"/>
    <property type="match status" value="1"/>
</dbReference>
<dbReference type="InterPro" id="IPR004185">
    <property type="entry name" value="Glyco_hydro_13_lg-like_dom"/>
</dbReference>
<dbReference type="InterPro" id="IPR002044">
    <property type="entry name" value="CBM20"/>
</dbReference>
<dbReference type="CDD" id="cd12962">
    <property type="entry name" value="X25_BaPul_like"/>
    <property type="match status" value="2"/>
</dbReference>
<dbReference type="GO" id="GO:0016787">
    <property type="term" value="F:hydrolase activity"/>
    <property type="evidence" value="ECO:0007669"/>
    <property type="project" value="UniProtKB-KW"/>
</dbReference>
<dbReference type="SUPFAM" id="SSF49452">
    <property type="entry name" value="Starch-binding domain-like"/>
    <property type="match status" value="1"/>
</dbReference>
<proteinExistence type="predicted"/>
<gene>
    <name evidence="6" type="ORF">ACFSW4_08400</name>
</gene>
<dbReference type="InterPro" id="IPR045857">
    <property type="entry name" value="O16G_dom_2"/>
</dbReference>
<name>A0ABW5QAB7_9BACI</name>
<protein>
    <submittedName>
        <fullName evidence="6">Alpha-amylase family glycosyl hydrolase</fullName>
    </submittedName>
</protein>
<dbReference type="Gene3D" id="3.90.400.10">
    <property type="entry name" value="Oligo-1,6-glucosidase, Domain 2"/>
    <property type="match status" value="1"/>
</dbReference>
<keyword evidence="2" id="KW-0106">Calcium</keyword>
<evidence type="ECO:0000313" key="6">
    <source>
        <dbReference type="EMBL" id="MFD2638881.1"/>
    </source>
</evidence>
<dbReference type="PROSITE" id="PS51166">
    <property type="entry name" value="CBM20"/>
    <property type="match status" value="1"/>
</dbReference>
<feature type="domain" description="CBM20" evidence="5">
    <location>
        <begin position="1222"/>
        <end position="1319"/>
    </location>
</feature>
<dbReference type="EMBL" id="JBHUMZ010000019">
    <property type="protein sequence ID" value="MFD2638881.1"/>
    <property type="molecule type" value="Genomic_DNA"/>
</dbReference>
<keyword evidence="1 6" id="KW-0378">Hydrolase</keyword>
<dbReference type="RefSeq" id="WP_377328651.1">
    <property type="nucleotide sequence ID" value="NZ_JBHUMZ010000019.1"/>
</dbReference>
<evidence type="ECO:0000256" key="1">
    <source>
        <dbReference type="ARBA" id="ARBA00022801"/>
    </source>
</evidence>
<evidence type="ECO:0000313" key="7">
    <source>
        <dbReference type="Proteomes" id="UP001597452"/>
    </source>
</evidence>
<sequence length="1442" mass="163039">MRLYKTKTLVYMTILLMLFQPLSGLFSHQSINADERDVFLVGSFGSDGDPTYWNPSSSEFQMNNAQNGHYYLEKTLPAGTYEYKIAINGGWDENYGANGEQNGSNMTLSLEEETTVRFVYNDESHVVTTITEDKQPRLVGNLQPVIDAGDEWSPGTSTALLTDEDYDNIYEFTSQVPKGDYEYKIALGDSWGEEYPSSNASLNLKRPQDITFYYNHETKEVYTNLNSNKDEIDQASLFHNTWDETYRDPFGAVKAGEAVTLRLASAKGDLEKANLHVKNYTTGDSEVVPMTESGWTTVDGKDLDFWEATWTPSEKGVHGYKFIAYDGEVVKEYGEDAQQGQAGRSGDTVNELFQLTVYDPEYETPDWMKEAVVYQIFPDRFYNGNPENDDAKSNARGDEPIEYQDWGELPDNPRLAGTSGYDGDGIWSNDFYGGDIKGIQEKLDYIESLGVNTIYLNPISHAASNHKYDATDYKSIDPMFGTPEEFKAFTDELKKRGMHLILDGVFNHVGDDSIYFDRYGKYETVGAYEYWSRIYDLMNEEGMTEEEAKAQTEEEFKEDGQVFSPYGFHNWFNIKNTKVDVGQPTERYDYQGWWGFDSLPEIASIPGDVVPYQSELNNEKFADYIMYEDDSVAKSWLNQGGSGWRLDVANEVDPEFWREFRDELKQIELDQGGSPLILGEIWDDASKYFLGDLYDSVMNYRFRGAVIDFLRNGKEEQAMEQLMAVQEDYPKEAFYNLMNLMGSHDTVRAVYVLGNGSESYERAEDDPNYDHELGLKRLKLAAIFQYGYAGAPTVYYGDEAGVTGSKDPDDRRTYPWGSEDDDLIKHYQTLGDIREENQALFKKGSLSHLYAKDDVMAYGRQHAKKYGIVVMNRSNEEKVVTIDTSDFALNGVQFIDELDQPYKVTTQDGMLEVVLPPMSGRMLVSKPAQVKEVNSVAKLDAEEGEGQVTLSWKGKKGTYSVYQTNIAGTLYEKVAETTKQEVVIDGLDNGRAYYFGVTRVDDHGNESDVVQTEKVIPHIPLTYYDVTHLTQLSDSTIDLANSKKVEASLLIEGYTNDDLAEGLDAILQYRLGDSAWVDVPAQYTGQDSLSNVFEAEFLPIDAGEYEYRYAFTTDQGREYIYTDVQTFSMSKGEDTTPPADSVTLEQPLQESGQVNLSWSVENEQDPYMIGIYRNGELVKKLWDTDVRDYRDINVVNEETYQYVIALFDQYGNVVKSNEVSVTPQLVTVDVTFKVSAPEYTPLDATLTIPNSMNGWNTSAWEMSRAGAVTPDWQYTVEAQVGEVITYKYVRDGSWDREGLADHTPEDPNDDDISYYGYGAEGTDLQIVVENQGNNKMVVEDTILRWVDQPVVVTSHSSGQNVSEDTVTLSGNAIKEGVLTINGETVTVNDDMSWTHEVTLQDGENQFNIHIEPSEENKSEIFNNDAGAISKNTKDIVFTLNKE</sequence>
<dbReference type="SUPFAM" id="SSF81296">
    <property type="entry name" value="E set domains"/>
    <property type="match status" value="1"/>
</dbReference>
<dbReference type="InterPro" id="IPR013780">
    <property type="entry name" value="Glyco_hydro_b"/>
</dbReference>
<dbReference type="PANTHER" id="PTHR10357:SF210">
    <property type="entry name" value="MALTODEXTRIN GLUCOSIDASE"/>
    <property type="match status" value="1"/>
</dbReference>
<keyword evidence="3" id="KW-0326">Glycosidase</keyword>
<dbReference type="Pfam" id="PF00128">
    <property type="entry name" value="Alpha-amylase"/>
    <property type="match status" value="1"/>
</dbReference>
<dbReference type="Gene3D" id="2.60.40.1180">
    <property type="entry name" value="Golgi alpha-mannosidase II"/>
    <property type="match status" value="1"/>
</dbReference>
<dbReference type="CDD" id="cd02857">
    <property type="entry name" value="E_set_CDase_PDE_N"/>
    <property type="match status" value="1"/>
</dbReference>
<accession>A0ABW5QAB7</accession>
<evidence type="ECO:0000259" key="5">
    <source>
        <dbReference type="PROSITE" id="PS51166"/>
    </source>
</evidence>
<reference evidence="7" key="1">
    <citation type="journal article" date="2019" name="Int. J. Syst. Evol. Microbiol.">
        <title>The Global Catalogue of Microorganisms (GCM) 10K type strain sequencing project: providing services to taxonomists for standard genome sequencing and annotation.</title>
        <authorList>
            <consortium name="The Broad Institute Genomics Platform"/>
            <consortium name="The Broad Institute Genome Sequencing Center for Infectious Disease"/>
            <person name="Wu L."/>
            <person name="Ma J."/>
        </authorList>
    </citation>
    <scope>NUCLEOTIDE SEQUENCE [LARGE SCALE GENOMIC DNA]</scope>
    <source>
        <strain evidence="7">TISTR 1571</strain>
    </source>
</reference>
<dbReference type="SUPFAM" id="SSF51445">
    <property type="entry name" value="(Trans)glycosidases"/>
    <property type="match status" value="1"/>
</dbReference>
<keyword evidence="7" id="KW-1185">Reference proteome</keyword>
<dbReference type="SMART" id="SM00642">
    <property type="entry name" value="Aamy"/>
    <property type="match status" value="1"/>
</dbReference>
<dbReference type="Gene3D" id="3.20.20.80">
    <property type="entry name" value="Glycosidases"/>
    <property type="match status" value="1"/>
</dbReference>
<dbReference type="InterPro" id="IPR014756">
    <property type="entry name" value="Ig_E-set"/>
</dbReference>
<dbReference type="InterPro" id="IPR006047">
    <property type="entry name" value="GH13_cat_dom"/>
</dbReference>
<dbReference type="CDD" id="cd11338">
    <property type="entry name" value="AmyAc_CMD"/>
    <property type="match status" value="1"/>
</dbReference>
<dbReference type="InterPro" id="IPR017853">
    <property type="entry name" value="GH"/>
</dbReference>
<evidence type="ECO:0000256" key="2">
    <source>
        <dbReference type="ARBA" id="ARBA00022837"/>
    </source>
</evidence>
<feature type="region of interest" description="Disordered" evidence="4">
    <location>
        <begin position="384"/>
        <end position="417"/>
    </location>
</feature>
<feature type="compositionally biased region" description="Basic and acidic residues" evidence="4">
    <location>
        <begin position="389"/>
        <end position="399"/>
    </location>
</feature>
<evidence type="ECO:0000256" key="3">
    <source>
        <dbReference type="ARBA" id="ARBA00023295"/>
    </source>
</evidence>
<dbReference type="PANTHER" id="PTHR10357">
    <property type="entry name" value="ALPHA-AMYLASE FAMILY MEMBER"/>
    <property type="match status" value="1"/>
</dbReference>
<comment type="caution">
    <text evidence="6">The sequence shown here is derived from an EMBL/GenBank/DDBJ whole genome shotgun (WGS) entry which is preliminary data.</text>
</comment>
<dbReference type="InterPro" id="IPR013784">
    <property type="entry name" value="Carb-bd-like_fold"/>
</dbReference>
<evidence type="ECO:0000256" key="4">
    <source>
        <dbReference type="SAM" id="MobiDB-lite"/>
    </source>
</evidence>
<organism evidence="6 7">
    <name type="scientific">Piscibacillus salipiscarius</name>
    <dbReference type="NCBI Taxonomy" id="299480"/>
    <lineage>
        <taxon>Bacteria</taxon>
        <taxon>Bacillati</taxon>
        <taxon>Bacillota</taxon>
        <taxon>Bacilli</taxon>
        <taxon>Bacillales</taxon>
        <taxon>Bacillaceae</taxon>
        <taxon>Piscibacillus</taxon>
    </lineage>
</organism>
<dbReference type="Pfam" id="PF22058">
    <property type="entry name" value="X25_BaPul_like"/>
    <property type="match status" value="2"/>
</dbReference>
<dbReference type="SUPFAM" id="SSF51011">
    <property type="entry name" value="Glycosyl hydrolase domain"/>
    <property type="match status" value="1"/>
</dbReference>
<dbReference type="Proteomes" id="UP001597452">
    <property type="component" value="Unassembled WGS sequence"/>
</dbReference>
<dbReference type="InterPro" id="IPR054409">
    <property type="entry name" value="X25_BaPul-like"/>
</dbReference>
<dbReference type="InterPro" id="IPR013783">
    <property type="entry name" value="Ig-like_fold"/>
</dbReference>